<reference evidence="3 4" key="1">
    <citation type="submission" date="2015-09" db="EMBL/GenBank/DDBJ databases">
        <title>Trachymyrmex zeteki WGS genome.</title>
        <authorList>
            <person name="Nygaard S."/>
            <person name="Hu H."/>
            <person name="Boomsma J."/>
            <person name="Zhang G."/>
        </authorList>
    </citation>
    <scope>NUCLEOTIDE SEQUENCE [LARGE SCALE GENOMIC DNA]</scope>
    <source>
        <strain evidence="3">Tzet28-1</strain>
        <tissue evidence="3">Whole body</tissue>
    </source>
</reference>
<protein>
    <recommendedName>
        <fullName evidence="2">Bcr-Abl oncoprotein oligomerisation domain-containing protein</fullName>
    </recommendedName>
</protein>
<evidence type="ECO:0000313" key="4">
    <source>
        <dbReference type="Proteomes" id="UP000075809"/>
    </source>
</evidence>
<dbReference type="PANTHER" id="PTHR23182">
    <property type="entry name" value="BREAKPOINT CLUSTER REGION PROTEIN BCR"/>
    <property type="match status" value="1"/>
</dbReference>
<feature type="region of interest" description="Disordered" evidence="1">
    <location>
        <begin position="71"/>
        <end position="126"/>
    </location>
</feature>
<accession>A0A151WVQ1</accession>
<dbReference type="InterPro" id="IPR015123">
    <property type="entry name" value="Bcr-Abl_oncoprot_oligo"/>
</dbReference>
<keyword evidence="4" id="KW-1185">Reference proteome</keyword>
<feature type="region of interest" description="Disordered" evidence="1">
    <location>
        <begin position="139"/>
        <end position="207"/>
    </location>
</feature>
<evidence type="ECO:0000259" key="2">
    <source>
        <dbReference type="Pfam" id="PF09036"/>
    </source>
</evidence>
<proteinExistence type="predicted"/>
<dbReference type="PANTHER" id="PTHR23182:SF1">
    <property type="entry name" value="RHO GTPASE ACTIVATING PROTEIN AT 1A, ISOFORM E"/>
    <property type="match status" value="1"/>
</dbReference>
<organism evidence="3 4">
    <name type="scientific">Mycetomoellerius zeteki</name>
    <dbReference type="NCBI Taxonomy" id="64791"/>
    <lineage>
        <taxon>Eukaryota</taxon>
        <taxon>Metazoa</taxon>
        <taxon>Ecdysozoa</taxon>
        <taxon>Arthropoda</taxon>
        <taxon>Hexapoda</taxon>
        <taxon>Insecta</taxon>
        <taxon>Pterygota</taxon>
        <taxon>Neoptera</taxon>
        <taxon>Endopterygota</taxon>
        <taxon>Hymenoptera</taxon>
        <taxon>Apocrita</taxon>
        <taxon>Aculeata</taxon>
        <taxon>Formicoidea</taxon>
        <taxon>Formicidae</taxon>
        <taxon>Myrmicinae</taxon>
        <taxon>Mycetomoellerius</taxon>
    </lineage>
</organism>
<dbReference type="GO" id="GO:0004674">
    <property type="term" value="F:protein serine/threonine kinase activity"/>
    <property type="evidence" value="ECO:0007669"/>
    <property type="project" value="InterPro"/>
</dbReference>
<sequence>MSVFGDFQRVWVQRFPDSALPAAWEEDVRANLVKHKQKVTALREELEKEEFYVEYLERLLADVERHKQLANNTSVNTNTSEIKQEAATETQSQQDSQISENSLADSPNSPSSQNVGPSASTLTEREDISKFQDKCVSELSSTLSTAGKRPKSEIPRSPEKVPELRRNSDPDVPSNYVTVIEVTGSSKKDKNEESLKEEDEKGILFHT</sequence>
<dbReference type="STRING" id="64791.A0A151WVQ1"/>
<dbReference type="Pfam" id="PF09036">
    <property type="entry name" value="Bcr-Abl_Oligo"/>
    <property type="match status" value="1"/>
</dbReference>
<feature type="compositionally biased region" description="Polar residues" evidence="1">
    <location>
        <begin position="71"/>
        <end position="122"/>
    </location>
</feature>
<evidence type="ECO:0000256" key="1">
    <source>
        <dbReference type="SAM" id="MobiDB-lite"/>
    </source>
</evidence>
<dbReference type="AlphaFoldDB" id="A0A151WVQ1"/>
<dbReference type="GO" id="GO:0005096">
    <property type="term" value="F:GTPase activator activity"/>
    <property type="evidence" value="ECO:0007669"/>
    <property type="project" value="InterPro"/>
</dbReference>
<dbReference type="GO" id="GO:0007165">
    <property type="term" value="P:signal transduction"/>
    <property type="evidence" value="ECO:0007669"/>
    <property type="project" value="InterPro"/>
</dbReference>
<evidence type="ECO:0000313" key="3">
    <source>
        <dbReference type="EMBL" id="KYQ51982.1"/>
    </source>
</evidence>
<name>A0A151WVQ1_9HYME</name>
<dbReference type="InterPro" id="IPR036481">
    <property type="entry name" value="Bcr-Abl_oncoprot_oligo_sf"/>
</dbReference>
<dbReference type="SUPFAM" id="SSF69036">
    <property type="entry name" value="Bcr-Abl oncoprotein oligomerization domain"/>
    <property type="match status" value="1"/>
</dbReference>
<dbReference type="Proteomes" id="UP000075809">
    <property type="component" value="Unassembled WGS sequence"/>
</dbReference>
<feature type="domain" description="Bcr-Abl oncoprotein oligomerisation" evidence="2">
    <location>
        <begin position="6"/>
        <end position="62"/>
    </location>
</feature>
<gene>
    <name evidence="3" type="ORF">ALC60_08928</name>
</gene>
<dbReference type="Gene3D" id="4.10.280.30">
    <property type="entry name" value="Bcr-Abl oncoprotein oligomerisation domain"/>
    <property type="match status" value="1"/>
</dbReference>
<dbReference type="EMBL" id="KQ982696">
    <property type="protein sequence ID" value="KYQ51982.1"/>
    <property type="molecule type" value="Genomic_DNA"/>
</dbReference>
<feature type="compositionally biased region" description="Basic and acidic residues" evidence="1">
    <location>
        <begin position="150"/>
        <end position="169"/>
    </location>
</feature>
<dbReference type="GO" id="GO:0016020">
    <property type="term" value="C:membrane"/>
    <property type="evidence" value="ECO:0007669"/>
    <property type="project" value="TreeGrafter"/>
</dbReference>
<feature type="compositionally biased region" description="Basic and acidic residues" evidence="1">
    <location>
        <begin position="186"/>
        <end position="207"/>
    </location>
</feature>
<dbReference type="InterPro" id="IPR037769">
    <property type="entry name" value="Abr/Bcr"/>
</dbReference>